<proteinExistence type="predicted"/>
<dbReference type="Proteomes" id="UP000053593">
    <property type="component" value="Unassembled WGS sequence"/>
</dbReference>
<name>A0A0D0CGF5_9AGAR</name>
<dbReference type="OrthoDB" id="9971254at2759"/>
<dbReference type="EMBL" id="KN834792">
    <property type="protein sequence ID" value="KIK57267.1"/>
    <property type="molecule type" value="Genomic_DNA"/>
</dbReference>
<protein>
    <recommendedName>
        <fullName evidence="2">DUF5648 domain-containing protein</fullName>
    </recommendedName>
</protein>
<evidence type="ECO:0000313" key="3">
    <source>
        <dbReference type="EMBL" id="KIK57267.1"/>
    </source>
</evidence>
<evidence type="ECO:0000313" key="4">
    <source>
        <dbReference type="Proteomes" id="UP000053593"/>
    </source>
</evidence>
<reference evidence="3 4" key="1">
    <citation type="submission" date="2014-04" db="EMBL/GenBank/DDBJ databases">
        <title>Evolutionary Origins and Diversification of the Mycorrhizal Mutualists.</title>
        <authorList>
            <consortium name="DOE Joint Genome Institute"/>
            <consortium name="Mycorrhizal Genomics Consortium"/>
            <person name="Kohler A."/>
            <person name="Kuo A."/>
            <person name="Nagy L.G."/>
            <person name="Floudas D."/>
            <person name="Copeland A."/>
            <person name="Barry K.W."/>
            <person name="Cichocki N."/>
            <person name="Veneault-Fourrey C."/>
            <person name="LaButti K."/>
            <person name="Lindquist E.A."/>
            <person name="Lipzen A."/>
            <person name="Lundell T."/>
            <person name="Morin E."/>
            <person name="Murat C."/>
            <person name="Riley R."/>
            <person name="Ohm R."/>
            <person name="Sun H."/>
            <person name="Tunlid A."/>
            <person name="Henrissat B."/>
            <person name="Grigoriev I.V."/>
            <person name="Hibbett D.S."/>
            <person name="Martin F."/>
        </authorList>
    </citation>
    <scope>NUCLEOTIDE SEQUENCE [LARGE SCALE GENOMIC DNA]</scope>
    <source>
        <strain evidence="3 4">FD-317 M1</strain>
    </source>
</reference>
<dbReference type="InterPro" id="IPR043708">
    <property type="entry name" value="DUF5648"/>
</dbReference>
<evidence type="ECO:0000256" key="1">
    <source>
        <dbReference type="SAM" id="SignalP"/>
    </source>
</evidence>
<feature type="chain" id="PRO_5002220292" description="DUF5648 domain-containing protein" evidence="1">
    <location>
        <begin position="22"/>
        <end position="446"/>
    </location>
</feature>
<organism evidence="3 4">
    <name type="scientific">Collybiopsis luxurians FD-317 M1</name>
    <dbReference type="NCBI Taxonomy" id="944289"/>
    <lineage>
        <taxon>Eukaryota</taxon>
        <taxon>Fungi</taxon>
        <taxon>Dikarya</taxon>
        <taxon>Basidiomycota</taxon>
        <taxon>Agaricomycotina</taxon>
        <taxon>Agaricomycetes</taxon>
        <taxon>Agaricomycetidae</taxon>
        <taxon>Agaricales</taxon>
        <taxon>Marasmiineae</taxon>
        <taxon>Omphalotaceae</taxon>
        <taxon>Collybiopsis</taxon>
        <taxon>Collybiopsis luxurians</taxon>
    </lineage>
</organism>
<dbReference type="AlphaFoldDB" id="A0A0D0CGF5"/>
<dbReference type="HOGENOM" id="CLU_614014_0_0_1"/>
<keyword evidence="1" id="KW-0732">Signal</keyword>
<gene>
    <name evidence="3" type="ORF">GYMLUDRAFT_766935</name>
</gene>
<keyword evidence="4" id="KW-1185">Reference proteome</keyword>
<accession>A0A0D0CGF5</accession>
<feature type="signal peptide" evidence="1">
    <location>
        <begin position="1"/>
        <end position="21"/>
    </location>
</feature>
<feature type="domain" description="DUF5648" evidence="2">
    <location>
        <begin position="218"/>
        <end position="354"/>
    </location>
</feature>
<feature type="domain" description="DUF5648" evidence="2">
    <location>
        <begin position="34"/>
        <end position="174"/>
    </location>
</feature>
<sequence>MNAALFPTLVFIISRLATGLAASPTCADPSALVPLLRSFNSATVDHFYTTNLTENSVVAIAEDGYSFEGEAAFVWTTQQPGTIPLFRLENPQEHDHFYTISSDEVPLMISLGWGYDTAPNHTAGYVYPYSICGASPIYRLFNPTSVDHFYTMDIAESTAALRSGYQDQGIAGYAVLPSVNGTFVPGSATPFLLPTSVSASAAAQASSSTCASPDNATPLLRAYSGSASDHFYTTNSTEMNNALTASYTFEGDAAFVWTSQEGSTVPLYRLFSQSLNDHFYTVDPTEANNSQSLGYTYDTPTGIAGYVYPYSVCGASPIYRMYSDAGKDHFYTMSISESENAAGWVIEGIAGYALLSSPDGSAQTVTASASPLFLPVETASATSVQLTLVPSEIPAATTSFGTGEFSPTITSNSSSSSHTSSKAAVQKPMSFFGALSITIFAVWALL</sequence>
<dbReference type="Pfam" id="PF18885">
    <property type="entry name" value="DUF5648"/>
    <property type="match status" value="2"/>
</dbReference>
<evidence type="ECO:0000259" key="2">
    <source>
        <dbReference type="Pfam" id="PF18885"/>
    </source>
</evidence>